<proteinExistence type="predicted"/>
<gene>
    <name evidence="1" type="ORF">CIB95_09525</name>
</gene>
<accession>A0A263BTF6</accession>
<organism evidence="1 2">
    <name type="scientific">Lottiidibacillus patelloidae</name>
    <dbReference type="NCBI Taxonomy" id="2670334"/>
    <lineage>
        <taxon>Bacteria</taxon>
        <taxon>Bacillati</taxon>
        <taxon>Bacillota</taxon>
        <taxon>Bacilli</taxon>
        <taxon>Bacillales</taxon>
        <taxon>Bacillaceae</taxon>
        <taxon>Lottiidibacillus</taxon>
    </lineage>
</organism>
<dbReference type="EMBL" id="NPIA01000004">
    <property type="protein sequence ID" value="OZM57000.1"/>
    <property type="molecule type" value="Genomic_DNA"/>
</dbReference>
<evidence type="ECO:0008006" key="3">
    <source>
        <dbReference type="Google" id="ProtNLM"/>
    </source>
</evidence>
<keyword evidence="2" id="KW-1185">Reference proteome</keyword>
<dbReference type="RefSeq" id="WP_094924555.1">
    <property type="nucleotide sequence ID" value="NZ_NPIA01000004.1"/>
</dbReference>
<evidence type="ECO:0000313" key="2">
    <source>
        <dbReference type="Proteomes" id="UP000217083"/>
    </source>
</evidence>
<name>A0A263BTF6_9BACI</name>
<sequence length="158" mass="18512">MKKRIMLLSSLIFLLGCEEENKGSFIEETKEINRTNYNMMSEVRVDLDGNGVEELITLYLGPVKKSEANMAVIKTDDANWNLVVQDGDKVYSLFDQKVKHGNVKFWFENKGEITELVVFMNGEQKEIITYQYDRGNSRFIKETHYKNKGTIYEPYLRY</sequence>
<dbReference type="AlphaFoldDB" id="A0A263BTF6"/>
<reference evidence="2" key="1">
    <citation type="submission" date="2017-08" db="EMBL/GenBank/DDBJ databases">
        <authorList>
            <person name="Huang Z."/>
        </authorList>
    </citation>
    <scope>NUCLEOTIDE SEQUENCE [LARGE SCALE GENOMIC DNA]</scope>
    <source>
        <strain evidence="2">SA5d-4</strain>
    </source>
</reference>
<dbReference type="PROSITE" id="PS51257">
    <property type="entry name" value="PROKAR_LIPOPROTEIN"/>
    <property type="match status" value="1"/>
</dbReference>
<evidence type="ECO:0000313" key="1">
    <source>
        <dbReference type="EMBL" id="OZM57000.1"/>
    </source>
</evidence>
<dbReference type="Proteomes" id="UP000217083">
    <property type="component" value="Unassembled WGS sequence"/>
</dbReference>
<comment type="caution">
    <text evidence="1">The sequence shown here is derived from an EMBL/GenBank/DDBJ whole genome shotgun (WGS) entry which is preliminary data.</text>
</comment>
<reference evidence="1 2" key="2">
    <citation type="submission" date="2017-09" db="EMBL/GenBank/DDBJ databases">
        <title>Bacillus patelloidae sp. nov., isolated from the intestinal tract of a marine limpet.</title>
        <authorList>
            <person name="Liu R."/>
            <person name="Dong C."/>
            <person name="Shao Z."/>
        </authorList>
    </citation>
    <scope>NUCLEOTIDE SEQUENCE [LARGE SCALE GENOMIC DNA]</scope>
    <source>
        <strain evidence="1 2">SA5d-4</strain>
    </source>
</reference>
<protein>
    <recommendedName>
        <fullName evidence="3">Lipoprotein</fullName>
    </recommendedName>
</protein>